<evidence type="ECO:0000313" key="3">
    <source>
        <dbReference type="Proteomes" id="UP001500394"/>
    </source>
</evidence>
<dbReference type="InterPro" id="IPR006179">
    <property type="entry name" value="5_nucleotidase/apyrase"/>
</dbReference>
<dbReference type="InterPro" id="IPR036907">
    <property type="entry name" value="5'-Nucleotdase_C_sf"/>
</dbReference>
<dbReference type="Proteomes" id="UP001500394">
    <property type="component" value="Unassembled WGS sequence"/>
</dbReference>
<proteinExistence type="predicted"/>
<dbReference type="InterPro" id="IPR008334">
    <property type="entry name" value="5'-Nucleotdase_C"/>
</dbReference>
<comment type="caution">
    <text evidence="2">The sequence shown here is derived from an EMBL/GenBank/DDBJ whole genome shotgun (WGS) entry which is preliminary data.</text>
</comment>
<accession>A0ABP8R4S2</accession>
<feature type="domain" description="5'-Nucleotidase C-terminal" evidence="1">
    <location>
        <begin position="65"/>
        <end position="204"/>
    </location>
</feature>
<dbReference type="Gene3D" id="3.90.780.10">
    <property type="entry name" value="5'-Nucleotidase, C-terminal domain"/>
    <property type="match status" value="1"/>
</dbReference>
<protein>
    <submittedName>
        <fullName evidence="2">5'-nucleotidase</fullName>
    </submittedName>
</protein>
<dbReference type="PANTHER" id="PTHR11575">
    <property type="entry name" value="5'-NUCLEOTIDASE-RELATED"/>
    <property type="match status" value="1"/>
</dbReference>
<dbReference type="RefSeq" id="WP_231561175.1">
    <property type="nucleotide sequence ID" value="NZ_BAABGR010000029.1"/>
</dbReference>
<organism evidence="2 3">
    <name type="scientific">Sphingobacterium thermophilum</name>
    <dbReference type="NCBI Taxonomy" id="768534"/>
    <lineage>
        <taxon>Bacteria</taxon>
        <taxon>Pseudomonadati</taxon>
        <taxon>Bacteroidota</taxon>
        <taxon>Sphingobacteriia</taxon>
        <taxon>Sphingobacteriales</taxon>
        <taxon>Sphingobacteriaceae</taxon>
        <taxon>Sphingobacterium</taxon>
    </lineage>
</organism>
<dbReference type="Pfam" id="PF02872">
    <property type="entry name" value="5_nucleotid_C"/>
    <property type="match status" value="1"/>
</dbReference>
<dbReference type="SUPFAM" id="SSF55816">
    <property type="entry name" value="5'-nucleotidase (syn. UDP-sugar hydrolase), C-terminal domain"/>
    <property type="match status" value="1"/>
</dbReference>
<evidence type="ECO:0000259" key="1">
    <source>
        <dbReference type="Pfam" id="PF02872"/>
    </source>
</evidence>
<dbReference type="EMBL" id="BAABGR010000029">
    <property type="protein sequence ID" value="GAA4518052.1"/>
    <property type="molecule type" value="Genomic_DNA"/>
</dbReference>
<dbReference type="PANTHER" id="PTHR11575:SF24">
    <property type="entry name" value="5'-NUCLEOTIDASE"/>
    <property type="match status" value="1"/>
</dbReference>
<keyword evidence="3" id="KW-1185">Reference proteome</keyword>
<gene>
    <name evidence="2" type="ORF">GCM10023173_19340</name>
</gene>
<reference evidence="3" key="1">
    <citation type="journal article" date="2019" name="Int. J. Syst. Evol. Microbiol.">
        <title>The Global Catalogue of Microorganisms (GCM) 10K type strain sequencing project: providing services to taxonomists for standard genome sequencing and annotation.</title>
        <authorList>
            <consortium name="The Broad Institute Genomics Platform"/>
            <consortium name="The Broad Institute Genome Sequencing Center for Infectious Disease"/>
            <person name="Wu L."/>
            <person name="Ma J."/>
        </authorList>
    </citation>
    <scope>NUCLEOTIDE SEQUENCE [LARGE SCALE GENOMIC DNA]</scope>
    <source>
        <strain evidence="3">JCM 17858</strain>
    </source>
</reference>
<name>A0ABP8R4S2_9SPHI</name>
<dbReference type="PRINTS" id="PR01607">
    <property type="entry name" value="APYRASEFAMLY"/>
</dbReference>
<dbReference type="PROSITE" id="PS51257">
    <property type="entry name" value="PROKAR_LIPOPROTEIN"/>
    <property type="match status" value="1"/>
</dbReference>
<sequence length="250" mass="28119">MNFFSKIFPTLLLTLSLVGCKTTQWGHSTSTHNYVINSQVEEDSSIIRYYLPYKQKMEIEMNRVIAFAEDNLYRTRSEAESSAGNFFVDALLEIGKTLDPDVQFSIATKFGIRADIKKGDVTIGNIYELMPFENYITILEIKGSEMANLLQFMANTGGQPIAGMTMKIKDGKPVDVFIQGQPFDINKNYKLVTYDYLANGGDRILGLDNPISRKDSGILVRNGLIDYLKKLTSEGKTINTKLDGRVQIIK</sequence>
<evidence type="ECO:0000313" key="2">
    <source>
        <dbReference type="EMBL" id="GAA4518052.1"/>
    </source>
</evidence>